<organism evidence="10 11">
    <name type="scientific">Levilactobacillus spicheri</name>
    <dbReference type="NCBI Taxonomy" id="216463"/>
    <lineage>
        <taxon>Bacteria</taxon>
        <taxon>Bacillati</taxon>
        <taxon>Bacillota</taxon>
        <taxon>Bacilli</taxon>
        <taxon>Lactobacillales</taxon>
        <taxon>Lactobacillaceae</taxon>
        <taxon>Levilactobacillus</taxon>
    </lineage>
</organism>
<dbReference type="CDD" id="cd06127">
    <property type="entry name" value="DEDDh"/>
    <property type="match status" value="1"/>
</dbReference>
<evidence type="ECO:0000256" key="8">
    <source>
        <dbReference type="ARBA" id="ARBA00070925"/>
    </source>
</evidence>
<dbReference type="Gene3D" id="3.40.50.10190">
    <property type="entry name" value="BRCT domain"/>
    <property type="match status" value="1"/>
</dbReference>
<evidence type="ECO:0000256" key="2">
    <source>
        <dbReference type="ARBA" id="ARBA00022695"/>
    </source>
</evidence>
<reference evidence="10 11" key="1">
    <citation type="submission" date="2015-03" db="EMBL/GenBank/DDBJ databases">
        <authorList>
            <person name="Zheng J."/>
            <person name="Ganezle M."/>
        </authorList>
    </citation>
    <scope>NUCLEOTIDE SEQUENCE [LARGE SCALE GENOMIC DNA]</scope>
    <source>
        <strain evidence="10 11">LP38</strain>
    </source>
</reference>
<dbReference type="GO" id="GO:0003677">
    <property type="term" value="F:DNA binding"/>
    <property type="evidence" value="ECO:0007669"/>
    <property type="project" value="InterPro"/>
</dbReference>
<dbReference type="SUPFAM" id="SSF53098">
    <property type="entry name" value="Ribonuclease H-like"/>
    <property type="match status" value="1"/>
</dbReference>
<dbReference type="InterPro" id="IPR006054">
    <property type="entry name" value="DnaQ"/>
</dbReference>
<dbReference type="GO" id="GO:0008408">
    <property type="term" value="F:3'-5' exonuclease activity"/>
    <property type="evidence" value="ECO:0007669"/>
    <property type="project" value="TreeGrafter"/>
</dbReference>
<dbReference type="InterPro" id="IPR036397">
    <property type="entry name" value="RNaseH_sf"/>
</dbReference>
<keyword evidence="2" id="KW-0548">Nucleotidyltransferase</keyword>
<dbReference type="Pfam" id="PF00533">
    <property type="entry name" value="BRCT"/>
    <property type="match status" value="1"/>
</dbReference>
<comment type="caution">
    <text evidence="10">The sequence shown here is derived from an EMBL/GenBank/DDBJ whole genome shotgun (WGS) entry which is preliminary data.</text>
</comment>
<keyword evidence="7" id="KW-0239">DNA-directed DNA polymerase</keyword>
<dbReference type="FunFam" id="3.30.420.10:FF:000045">
    <property type="entry name" value="3'-5' exonuclease DinG"/>
    <property type="match status" value="1"/>
</dbReference>
<dbReference type="Pfam" id="PF00929">
    <property type="entry name" value="RNase_T"/>
    <property type="match status" value="1"/>
</dbReference>
<evidence type="ECO:0000313" key="10">
    <source>
        <dbReference type="EMBL" id="KJW11739.1"/>
    </source>
</evidence>
<evidence type="ECO:0000256" key="5">
    <source>
        <dbReference type="ARBA" id="ARBA00022801"/>
    </source>
</evidence>
<dbReference type="NCBIfam" id="TIGR00573">
    <property type="entry name" value="dnaq"/>
    <property type="match status" value="1"/>
</dbReference>
<dbReference type="AlphaFoldDB" id="A0A0F3RQ67"/>
<keyword evidence="4" id="KW-0540">Nuclease</keyword>
<evidence type="ECO:0000256" key="3">
    <source>
        <dbReference type="ARBA" id="ARBA00022705"/>
    </source>
</evidence>
<proteinExistence type="predicted"/>
<dbReference type="EMBL" id="JZCR01000025">
    <property type="protein sequence ID" value="KJW11739.1"/>
    <property type="molecule type" value="Genomic_DNA"/>
</dbReference>
<dbReference type="Proteomes" id="UP000033491">
    <property type="component" value="Unassembled WGS sequence"/>
</dbReference>
<accession>A0A0F3RQ67</accession>
<dbReference type="InterPro" id="IPR013520">
    <property type="entry name" value="Ribonucl_H"/>
</dbReference>
<evidence type="ECO:0000259" key="9">
    <source>
        <dbReference type="PROSITE" id="PS50172"/>
    </source>
</evidence>
<dbReference type="PATRIC" id="fig|216463.3.peg.1824"/>
<dbReference type="STRING" id="216463.VC81_12830"/>
<dbReference type="GO" id="GO:0006260">
    <property type="term" value="P:DNA replication"/>
    <property type="evidence" value="ECO:0007669"/>
    <property type="project" value="UniProtKB-KW"/>
</dbReference>
<dbReference type="GO" id="GO:0003887">
    <property type="term" value="F:DNA-directed DNA polymerase activity"/>
    <property type="evidence" value="ECO:0007669"/>
    <property type="project" value="UniProtKB-KW"/>
</dbReference>
<gene>
    <name evidence="10" type="ORF">VC81_12830</name>
</gene>
<dbReference type="SUPFAM" id="SSF52113">
    <property type="entry name" value="BRCT domain"/>
    <property type="match status" value="1"/>
</dbReference>
<evidence type="ECO:0000256" key="4">
    <source>
        <dbReference type="ARBA" id="ARBA00022722"/>
    </source>
</evidence>
<sequence length="300" mass="34341">MIDCPNDYVVIDIETTGLSPQYDSIIEVSAVKVVNNAVVDRFESLLKPDIDGEQYVDAFIESLTGITNEMLAEADNTKDVLQKYSDFISDFTIVGHCVSFDINFLYDNFNRYLDHPLTNDFVDTIRIYRRLAPQNEHHRLEELCVDYKIENKQVHRAYSDCEATAVGYVKLCNAVKDKYGSFDEFIKSLKKSKNPKNIIGDPEKIDKNSPLYEKHCTITGKLERFKRADAWQIIADLGGISDKSVTKETNFLVLGNNDYCRLIKDGKSSKHKRAEQLKLDGQDIEILPETVFYDMIGDDY</sequence>
<dbReference type="SMART" id="SM00479">
    <property type="entry name" value="EXOIII"/>
    <property type="match status" value="1"/>
</dbReference>
<dbReference type="GO" id="GO:0005829">
    <property type="term" value="C:cytosol"/>
    <property type="evidence" value="ECO:0007669"/>
    <property type="project" value="TreeGrafter"/>
</dbReference>
<dbReference type="InterPro" id="IPR012337">
    <property type="entry name" value="RNaseH-like_sf"/>
</dbReference>
<dbReference type="InterPro" id="IPR036420">
    <property type="entry name" value="BRCT_dom_sf"/>
</dbReference>
<keyword evidence="5" id="KW-0378">Hydrolase</keyword>
<keyword evidence="1" id="KW-0808">Transferase</keyword>
<dbReference type="PANTHER" id="PTHR30231:SF4">
    <property type="entry name" value="PROTEIN NEN2"/>
    <property type="match status" value="1"/>
</dbReference>
<evidence type="ECO:0000313" key="11">
    <source>
        <dbReference type="Proteomes" id="UP000033491"/>
    </source>
</evidence>
<protein>
    <recommendedName>
        <fullName evidence="8">DNA polymerase III polC-type</fullName>
    </recommendedName>
</protein>
<dbReference type="PANTHER" id="PTHR30231">
    <property type="entry name" value="DNA POLYMERASE III SUBUNIT EPSILON"/>
    <property type="match status" value="1"/>
</dbReference>
<evidence type="ECO:0000256" key="6">
    <source>
        <dbReference type="ARBA" id="ARBA00022839"/>
    </source>
</evidence>
<dbReference type="PROSITE" id="PS50172">
    <property type="entry name" value="BRCT"/>
    <property type="match status" value="1"/>
</dbReference>
<feature type="domain" description="BRCT" evidence="9">
    <location>
        <begin position="218"/>
        <end position="300"/>
    </location>
</feature>
<keyword evidence="6" id="KW-0269">Exonuclease</keyword>
<dbReference type="Gene3D" id="3.30.420.10">
    <property type="entry name" value="Ribonuclease H-like superfamily/Ribonuclease H"/>
    <property type="match status" value="1"/>
</dbReference>
<dbReference type="InterPro" id="IPR001357">
    <property type="entry name" value="BRCT_dom"/>
</dbReference>
<dbReference type="CDD" id="cd17748">
    <property type="entry name" value="BRCT_DNA_ligase_like"/>
    <property type="match status" value="1"/>
</dbReference>
<keyword evidence="3" id="KW-0235">DNA replication</keyword>
<name>A0A0F3RQ67_9LACO</name>
<evidence type="ECO:0000256" key="1">
    <source>
        <dbReference type="ARBA" id="ARBA00022679"/>
    </source>
</evidence>
<evidence type="ECO:0000256" key="7">
    <source>
        <dbReference type="ARBA" id="ARBA00022932"/>
    </source>
</evidence>